<organism evidence="1 2">
    <name type="scientific">Cetraspora pellucida</name>
    <dbReference type="NCBI Taxonomy" id="1433469"/>
    <lineage>
        <taxon>Eukaryota</taxon>
        <taxon>Fungi</taxon>
        <taxon>Fungi incertae sedis</taxon>
        <taxon>Mucoromycota</taxon>
        <taxon>Glomeromycotina</taxon>
        <taxon>Glomeromycetes</taxon>
        <taxon>Diversisporales</taxon>
        <taxon>Gigasporaceae</taxon>
        <taxon>Cetraspora</taxon>
    </lineage>
</organism>
<evidence type="ECO:0000313" key="2">
    <source>
        <dbReference type="Proteomes" id="UP000789366"/>
    </source>
</evidence>
<keyword evidence="2" id="KW-1185">Reference proteome</keyword>
<dbReference type="EMBL" id="CAJVPW010005745">
    <property type="protein sequence ID" value="CAG8559766.1"/>
    <property type="molecule type" value="Genomic_DNA"/>
</dbReference>
<reference evidence="1" key="1">
    <citation type="submission" date="2021-06" db="EMBL/GenBank/DDBJ databases">
        <authorList>
            <person name="Kallberg Y."/>
            <person name="Tangrot J."/>
            <person name="Rosling A."/>
        </authorList>
    </citation>
    <scope>NUCLEOTIDE SEQUENCE</scope>
    <source>
        <strain evidence="1">28 12/20/2015</strain>
    </source>
</reference>
<protein>
    <submittedName>
        <fullName evidence="1">7852_t:CDS:1</fullName>
    </submittedName>
</protein>
<gene>
    <name evidence="1" type="ORF">SPELUC_LOCUS5555</name>
</gene>
<comment type="caution">
    <text evidence="1">The sequence shown here is derived from an EMBL/GenBank/DDBJ whole genome shotgun (WGS) entry which is preliminary data.</text>
</comment>
<feature type="non-terminal residue" evidence="1">
    <location>
        <position position="480"/>
    </location>
</feature>
<evidence type="ECO:0000313" key="1">
    <source>
        <dbReference type="EMBL" id="CAG8559766.1"/>
    </source>
</evidence>
<sequence length="480" mass="53914">MSDNEGGSWEKKLKFLDIGTGCGNIVISLAKNRPADDFLAVDINEQALKVAKINAARQEAKNIRFIKSDLFSNIDKKEKFNIIMANPPYVSESEYQNLVPAVKEQPRKALIAANEGYFFYQKIFRQARHFFSKKIPFNATKVTVIGKAGLAERVYNSKSRYSEGRRSLLKSLSKSQIDAVIGGILEEIEKALIKGEKVSFPGYFSLQTTLQKARVAMNLQTKKKMNIPAKRVPKAKFSLNGRAIAFQAIDGGLSLTSGEDKYEVRTKDHKDQVVKFANDAKNDSTAEEGIELEFRKDGTSDKGVKIAKKQLKSGVELKEEVQPWAGVGFVKSRKLPFWAVVIETDLDTFLQNNHDKLVLVKFSTTWCPPCRVLQKNIQELMAELEKSAAPKKDLLVLEQSKMIRKNNGVLGGQKLRDFIEDRGFESRTGHQIIVNYQSENVGSIPVASARFVSPHRAIGRRSGLKIRPVWVRVPLWAPLE</sequence>
<dbReference type="Proteomes" id="UP000789366">
    <property type="component" value="Unassembled WGS sequence"/>
</dbReference>
<proteinExistence type="predicted"/>
<accession>A0ACA9M4Z1</accession>
<name>A0ACA9M4Z1_9GLOM</name>